<dbReference type="AlphaFoldDB" id="A0AAQ3Y0B0"/>
<dbReference type="InterPro" id="IPR012480">
    <property type="entry name" value="Hepar_II_III_C"/>
</dbReference>
<dbReference type="Proteomes" id="UP000195141">
    <property type="component" value="Chromosome"/>
</dbReference>
<dbReference type="SUPFAM" id="SSF48230">
    <property type="entry name" value="Chondroitin AC/alginate lyase"/>
    <property type="match status" value="1"/>
</dbReference>
<proteinExistence type="predicted"/>
<dbReference type="InterPro" id="IPR031680">
    <property type="entry name" value="Hepar_II_III_N"/>
</dbReference>
<evidence type="ECO:0000256" key="4">
    <source>
        <dbReference type="ARBA" id="ARBA00023239"/>
    </source>
</evidence>
<dbReference type="Pfam" id="PF07940">
    <property type="entry name" value="Hepar_II_III_C"/>
    <property type="match status" value="1"/>
</dbReference>
<evidence type="ECO:0000313" key="8">
    <source>
        <dbReference type="Proteomes" id="UP000195141"/>
    </source>
</evidence>
<evidence type="ECO:0000259" key="6">
    <source>
        <dbReference type="Pfam" id="PF16889"/>
    </source>
</evidence>
<dbReference type="Gene3D" id="2.70.98.70">
    <property type="match status" value="1"/>
</dbReference>
<dbReference type="InterPro" id="IPR008929">
    <property type="entry name" value="Chondroitin_lyas"/>
</dbReference>
<evidence type="ECO:0000256" key="1">
    <source>
        <dbReference type="ARBA" id="ARBA00004418"/>
    </source>
</evidence>
<evidence type="ECO:0000256" key="3">
    <source>
        <dbReference type="ARBA" id="ARBA00022764"/>
    </source>
</evidence>
<comment type="subcellular location">
    <subcellularLocation>
        <location evidence="1">Periplasm</location>
    </subcellularLocation>
</comment>
<dbReference type="Gene3D" id="1.50.10.100">
    <property type="entry name" value="Chondroitin AC/alginate lyase"/>
    <property type="match status" value="1"/>
</dbReference>
<sequence>MRKEVTHVKNINALFIEGETITRIKARISQQTTQQARSTVISSKLPHLVSEVVEKAETALNGQLLLPGTGGKAKFVGNPPNWYARMNDDNEFLWQLNRMEHWLPLLEAYSYTGKVEYAEKVIVEFLDWHQKTQFLTVDFSTQPLSYFNEVHPLRTLECGIRLYKTWPAIIKYLGDSPLLTEKIFEEYLLSVHKQTELLIAISPKLWPKADHNHYLMECLGIWTTALMFPEFKKSEEWKDFAYRELNRCSQAQLTQAGGQIEGCPSYHNGCMFWFSLVVILAKEAGITIAEDFQQRLHTNLNYSLHCMRPTGQTFPLGDSHSNNLSIMSGVYGYLAFDDPFWLRHMCSFLNREEIQKTAYQYIRYAEHPATFIATIEGLTELPEAKQLPLNLFNQELGQAFVRSNWTSLAQSYAFTCRSPIQNLHAHIDLLSFEYIALGKNIICDPGLYTYKNSAIRKEMKSTASHSTLMIDNKDFFEYISSWEYGVQKKGELTGLVKQAGTTFAHGYHLSYDPICVQRFLGLVDNRFLVVVDKVTTPDKGKIITRTFHLDYTDIEVRKDSVLGKDQMIDVKIVNYPDQQVNIRQGKLSDVNDCFRESRKVVYKGKYLEESYITVLYPYENKDEEPEISIYPISSENYHVKINQKKFEINIKSFEEYFKNTD</sequence>
<organism evidence="7 8">
    <name type="scientific">Candidatus Enterococcus clewellii</name>
    <dbReference type="NCBI Taxonomy" id="1834193"/>
    <lineage>
        <taxon>Bacteria</taxon>
        <taxon>Bacillati</taxon>
        <taxon>Bacillota</taxon>
        <taxon>Bacilli</taxon>
        <taxon>Lactobacillales</taxon>
        <taxon>Enterococcaceae</taxon>
        <taxon>Enterococcus</taxon>
    </lineage>
</organism>
<dbReference type="Pfam" id="PF16889">
    <property type="entry name" value="Hepar_II_III_N"/>
    <property type="match status" value="1"/>
</dbReference>
<gene>
    <name evidence="7" type="ORF">A5888_002892</name>
</gene>
<reference evidence="7" key="1">
    <citation type="submission" date="2017-05" db="EMBL/GenBank/DDBJ databases">
        <authorList>
            <consortium name="The Broad Institute Genomics Platform"/>
            <consortium name="The Broad Institute Genomic Center for Infectious Diseases"/>
            <person name="Earl A."/>
            <person name="Manson A."/>
            <person name="Schwartman J."/>
            <person name="Gilmore M."/>
            <person name="Abouelleil A."/>
            <person name="Cao P."/>
            <person name="Chapman S."/>
            <person name="Cusick C."/>
            <person name="Shea T."/>
            <person name="Young S."/>
            <person name="Neafsey D."/>
            <person name="Nusbaum C."/>
            <person name="Birren B."/>
        </authorList>
    </citation>
    <scope>NUCLEOTIDE SEQUENCE</scope>
    <source>
        <strain evidence="7">9E7_DIV0242</strain>
    </source>
</reference>
<dbReference type="GO" id="GO:0042597">
    <property type="term" value="C:periplasmic space"/>
    <property type="evidence" value="ECO:0007669"/>
    <property type="project" value="UniProtKB-SubCell"/>
</dbReference>
<accession>A0AAQ3Y0B0</accession>
<evidence type="ECO:0000313" key="7">
    <source>
        <dbReference type="EMBL" id="WYJ91124.1"/>
    </source>
</evidence>
<reference evidence="7" key="2">
    <citation type="submission" date="2024-03" db="EMBL/GenBank/DDBJ databases">
        <title>The Genome Sequence of Enterococcus sp. DIV0242b.</title>
        <authorList>
            <consortium name="The Broad Institute Genomics Platform"/>
            <consortium name="The Broad Institute Microbial Omics Core"/>
            <consortium name="The Broad Institute Genomic Center for Infectious Diseases"/>
            <person name="Earl A."/>
            <person name="Manson A."/>
            <person name="Gilmore M."/>
            <person name="Schwartman J."/>
            <person name="Shea T."/>
            <person name="Abouelleil A."/>
            <person name="Cao P."/>
            <person name="Chapman S."/>
            <person name="Cusick C."/>
            <person name="Young S."/>
            <person name="Neafsey D."/>
            <person name="Nusbaum C."/>
            <person name="Birren B."/>
        </authorList>
    </citation>
    <scope>NUCLEOTIDE SEQUENCE</scope>
    <source>
        <strain evidence="7">9E7_DIV0242</strain>
    </source>
</reference>
<keyword evidence="4" id="KW-0456">Lyase</keyword>
<dbReference type="PANTHER" id="PTHR39210:SF1">
    <property type="entry name" value="HEPARIN-SULFATE LYASE"/>
    <property type="match status" value="1"/>
</dbReference>
<evidence type="ECO:0008006" key="9">
    <source>
        <dbReference type="Google" id="ProtNLM"/>
    </source>
</evidence>
<protein>
    <recommendedName>
        <fullName evidence="9">Heparin-sulfate lyase N-terminal domain-containing protein</fullName>
    </recommendedName>
</protein>
<dbReference type="EMBL" id="CP147247">
    <property type="protein sequence ID" value="WYJ91124.1"/>
    <property type="molecule type" value="Genomic_DNA"/>
</dbReference>
<evidence type="ECO:0000259" key="5">
    <source>
        <dbReference type="Pfam" id="PF07940"/>
    </source>
</evidence>
<dbReference type="GO" id="GO:0016829">
    <property type="term" value="F:lyase activity"/>
    <property type="evidence" value="ECO:0007669"/>
    <property type="project" value="UniProtKB-KW"/>
</dbReference>
<keyword evidence="8" id="KW-1185">Reference proteome</keyword>
<evidence type="ECO:0000256" key="2">
    <source>
        <dbReference type="ARBA" id="ARBA00022729"/>
    </source>
</evidence>
<keyword evidence="2" id="KW-0732">Signal</keyword>
<dbReference type="PANTHER" id="PTHR39210">
    <property type="entry name" value="HEPARIN-SULFATE LYASE"/>
    <property type="match status" value="1"/>
</dbReference>
<keyword evidence="3" id="KW-0574">Periplasm</keyword>
<feature type="domain" description="Heparinase II/III-like C-terminal" evidence="5">
    <location>
        <begin position="415"/>
        <end position="624"/>
    </location>
</feature>
<name>A0AAQ3Y0B0_9ENTE</name>
<feature type="domain" description="Heparin-sulfate lyase N-terminal" evidence="6">
    <location>
        <begin position="76"/>
        <end position="328"/>
    </location>
</feature>